<evidence type="ECO:0008006" key="3">
    <source>
        <dbReference type="Google" id="ProtNLM"/>
    </source>
</evidence>
<accession>A0ABD1Y8V4</accession>
<dbReference type="Proteomes" id="UP001605036">
    <property type="component" value="Unassembled WGS sequence"/>
</dbReference>
<dbReference type="AlphaFoldDB" id="A0ABD1Y8V4"/>
<dbReference type="EMBL" id="JBHFFA010000006">
    <property type="protein sequence ID" value="KAL2621829.1"/>
    <property type="molecule type" value="Genomic_DNA"/>
</dbReference>
<evidence type="ECO:0000313" key="2">
    <source>
        <dbReference type="Proteomes" id="UP001605036"/>
    </source>
</evidence>
<gene>
    <name evidence="1" type="ORF">R1flu_002034</name>
</gene>
<proteinExistence type="predicted"/>
<protein>
    <recommendedName>
        <fullName evidence="3">Ribosomal protein S14</fullName>
    </recommendedName>
</protein>
<evidence type="ECO:0000313" key="1">
    <source>
        <dbReference type="EMBL" id="KAL2621829.1"/>
    </source>
</evidence>
<sequence>MVRPCLRNLSLEFQRLRIRPQGSSNHCVFPPIRLVRHGGVWRLPYVLGFGRCHGGPASQSISRLRKFCRDPESLRHSLAFRT</sequence>
<comment type="caution">
    <text evidence="1">The sequence shown here is derived from an EMBL/GenBank/DDBJ whole genome shotgun (WGS) entry which is preliminary data.</text>
</comment>
<name>A0ABD1Y8V4_9MARC</name>
<organism evidence="1 2">
    <name type="scientific">Riccia fluitans</name>
    <dbReference type="NCBI Taxonomy" id="41844"/>
    <lineage>
        <taxon>Eukaryota</taxon>
        <taxon>Viridiplantae</taxon>
        <taxon>Streptophyta</taxon>
        <taxon>Embryophyta</taxon>
        <taxon>Marchantiophyta</taxon>
        <taxon>Marchantiopsida</taxon>
        <taxon>Marchantiidae</taxon>
        <taxon>Marchantiales</taxon>
        <taxon>Ricciaceae</taxon>
        <taxon>Riccia</taxon>
    </lineage>
</organism>
<reference evidence="1 2" key="1">
    <citation type="submission" date="2024-09" db="EMBL/GenBank/DDBJ databases">
        <title>Chromosome-scale assembly of Riccia fluitans.</title>
        <authorList>
            <person name="Paukszto L."/>
            <person name="Sawicki J."/>
            <person name="Karawczyk K."/>
            <person name="Piernik-Szablinska J."/>
            <person name="Szczecinska M."/>
            <person name="Mazdziarz M."/>
        </authorList>
    </citation>
    <scope>NUCLEOTIDE SEQUENCE [LARGE SCALE GENOMIC DNA]</scope>
    <source>
        <strain evidence="1">Rf_01</strain>
        <tissue evidence="1">Aerial parts of the thallus</tissue>
    </source>
</reference>
<keyword evidence="2" id="KW-1185">Reference proteome</keyword>